<organism evidence="2 3">
    <name type="scientific">Pseudonocardia halophobica</name>
    <dbReference type="NCBI Taxonomy" id="29401"/>
    <lineage>
        <taxon>Bacteria</taxon>
        <taxon>Bacillati</taxon>
        <taxon>Actinomycetota</taxon>
        <taxon>Actinomycetes</taxon>
        <taxon>Pseudonocardiales</taxon>
        <taxon>Pseudonocardiaceae</taxon>
        <taxon>Pseudonocardia</taxon>
    </lineage>
</organism>
<reference evidence="2" key="2">
    <citation type="submission" date="2023-01" db="EMBL/GenBank/DDBJ databases">
        <authorList>
            <person name="Sun Q."/>
            <person name="Evtushenko L."/>
        </authorList>
    </citation>
    <scope>NUCLEOTIDE SEQUENCE</scope>
    <source>
        <strain evidence="2">VKM Ac-1069</strain>
    </source>
</reference>
<keyword evidence="3" id="KW-1185">Reference proteome</keyword>
<dbReference type="AlphaFoldDB" id="A0A9W6NU85"/>
<proteinExistence type="predicted"/>
<name>A0A9W6NU85_9PSEU</name>
<dbReference type="PANTHER" id="PTHR38011">
    <property type="entry name" value="DIHYDROFOLATE REDUCTASE FAMILY PROTEIN (AFU_ORTHOLOGUE AFUA_8G06820)"/>
    <property type="match status" value="1"/>
</dbReference>
<sequence>MREIVVSEFVTLDGVMEAPGGEPTHPHTNWVPEYARPELFEFKYREVVEAGGLLLGRTTYESFVGSWPQREGAFAERMTALPKYVATSRPEELTWNARPLVGDVVDAVTELRKGDGGPLLVNGSATLVRTLLAAGLVDELRLQVFPVAIGGGLRFWPGDRSKVSLRLADVTRFGDVVAQTYRA</sequence>
<dbReference type="GO" id="GO:0009231">
    <property type="term" value="P:riboflavin biosynthetic process"/>
    <property type="evidence" value="ECO:0007669"/>
    <property type="project" value="InterPro"/>
</dbReference>
<gene>
    <name evidence="2" type="ORF">GCM10017577_03160</name>
</gene>
<evidence type="ECO:0000259" key="1">
    <source>
        <dbReference type="Pfam" id="PF01872"/>
    </source>
</evidence>
<dbReference type="InterPro" id="IPR024072">
    <property type="entry name" value="DHFR-like_dom_sf"/>
</dbReference>
<dbReference type="Gene3D" id="3.40.430.10">
    <property type="entry name" value="Dihydrofolate Reductase, subunit A"/>
    <property type="match status" value="1"/>
</dbReference>
<evidence type="ECO:0000313" key="3">
    <source>
        <dbReference type="Proteomes" id="UP001143463"/>
    </source>
</evidence>
<dbReference type="Proteomes" id="UP001143463">
    <property type="component" value="Unassembled WGS sequence"/>
</dbReference>
<dbReference type="GO" id="GO:0008703">
    <property type="term" value="F:5-amino-6-(5-phosphoribosylamino)uracil reductase activity"/>
    <property type="evidence" value="ECO:0007669"/>
    <property type="project" value="InterPro"/>
</dbReference>
<feature type="domain" description="Bacterial bifunctional deaminase-reductase C-terminal" evidence="1">
    <location>
        <begin position="4"/>
        <end position="177"/>
    </location>
</feature>
<evidence type="ECO:0000313" key="2">
    <source>
        <dbReference type="EMBL" id="GLL09176.1"/>
    </source>
</evidence>
<dbReference type="SUPFAM" id="SSF53597">
    <property type="entry name" value="Dihydrofolate reductase-like"/>
    <property type="match status" value="1"/>
</dbReference>
<comment type="caution">
    <text evidence="2">The sequence shown here is derived from an EMBL/GenBank/DDBJ whole genome shotgun (WGS) entry which is preliminary data.</text>
</comment>
<dbReference type="InterPro" id="IPR002734">
    <property type="entry name" value="RibDG_C"/>
</dbReference>
<accession>A0A9W6NU85</accession>
<dbReference type="InterPro" id="IPR050765">
    <property type="entry name" value="Riboflavin_Biosynth_HTPR"/>
</dbReference>
<dbReference type="RefSeq" id="WP_037041973.1">
    <property type="nucleotide sequence ID" value="NZ_BAAAUZ010000015.1"/>
</dbReference>
<reference evidence="2" key="1">
    <citation type="journal article" date="2014" name="Int. J. Syst. Evol. Microbiol.">
        <title>Complete genome sequence of Corynebacterium casei LMG S-19264T (=DSM 44701T), isolated from a smear-ripened cheese.</title>
        <authorList>
            <consortium name="US DOE Joint Genome Institute (JGI-PGF)"/>
            <person name="Walter F."/>
            <person name="Albersmeier A."/>
            <person name="Kalinowski J."/>
            <person name="Ruckert C."/>
        </authorList>
    </citation>
    <scope>NUCLEOTIDE SEQUENCE</scope>
    <source>
        <strain evidence="2">VKM Ac-1069</strain>
    </source>
</reference>
<dbReference type="PANTHER" id="PTHR38011:SF11">
    <property type="entry name" value="2,5-DIAMINO-6-RIBOSYLAMINO-4(3H)-PYRIMIDINONE 5'-PHOSPHATE REDUCTASE"/>
    <property type="match status" value="1"/>
</dbReference>
<dbReference type="Pfam" id="PF01872">
    <property type="entry name" value="RibD_C"/>
    <property type="match status" value="1"/>
</dbReference>
<protein>
    <submittedName>
        <fullName evidence="2">Pyrimidine reductase</fullName>
    </submittedName>
</protein>
<dbReference type="EMBL" id="BSFQ01000001">
    <property type="protein sequence ID" value="GLL09176.1"/>
    <property type="molecule type" value="Genomic_DNA"/>
</dbReference>